<gene>
    <name evidence="1" type="ORF">APZ41_017560</name>
</gene>
<dbReference type="STRING" id="207340.APZ41_017560"/>
<name>A0A1S8D1L0_9PROT</name>
<organism evidence="1 2">
    <name type="scientific">Roseomonas mucosa</name>
    <dbReference type="NCBI Taxonomy" id="207340"/>
    <lineage>
        <taxon>Bacteria</taxon>
        <taxon>Pseudomonadati</taxon>
        <taxon>Pseudomonadota</taxon>
        <taxon>Alphaproteobacteria</taxon>
        <taxon>Acetobacterales</taxon>
        <taxon>Roseomonadaceae</taxon>
        <taxon>Roseomonas</taxon>
    </lineage>
</organism>
<protein>
    <submittedName>
        <fullName evidence="1">Uncharacterized protein</fullName>
    </submittedName>
</protein>
<accession>A0A1S8D1L0</accession>
<evidence type="ECO:0000313" key="2">
    <source>
        <dbReference type="Proteomes" id="UP000054844"/>
    </source>
</evidence>
<dbReference type="EMBL" id="LLWF02000085">
    <property type="protein sequence ID" value="ONH81869.1"/>
    <property type="molecule type" value="Genomic_DNA"/>
</dbReference>
<dbReference type="RefSeq" id="WP_058390665.1">
    <property type="nucleotide sequence ID" value="NZ_LLWF02000085.1"/>
</dbReference>
<dbReference type="Proteomes" id="UP000054844">
    <property type="component" value="Unassembled WGS sequence"/>
</dbReference>
<comment type="caution">
    <text evidence="1">The sequence shown here is derived from an EMBL/GenBank/DDBJ whole genome shotgun (WGS) entry which is preliminary data.</text>
</comment>
<proteinExistence type="predicted"/>
<evidence type="ECO:0000313" key="1">
    <source>
        <dbReference type="EMBL" id="ONH81869.1"/>
    </source>
</evidence>
<reference evidence="1" key="1">
    <citation type="submission" date="2016-12" db="EMBL/GenBank/DDBJ databases">
        <title>Draft genome sequence of Roseomonas mucosa strain AU37, isolated from a peripheral intravenous catheter.</title>
        <authorList>
            <person name="Choudhury M.A."/>
            <person name="Sidjabat H.E."/>
            <person name="Wailan A.M."/>
            <person name="Zhang L."/>
            <person name="Marsh N.M."/>
            <person name="Rickard C.M."/>
            <person name="Davies M."/>
            <person name="Mcmillan D.J."/>
        </authorList>
    </citation>
    <scope>NUCLEOTIDE SEQUENCE [LARGE SCALE GENOMIC DNA]</scope>
    <source>
        <strain evidence="1">AU37</strain>
    </source>
</reference>
<dbReference type="AlphaFoldDB" id="A0A1S8D1L0"/>
<keyword evidence="2" id="KW-1185">Reference proteome</keyword>
<sequence>MPINPTRISADAMKMLAAAGAAGNTHAAQAYSAELLSRSGGRFDHLNSAQARAGLKQWADNASSDDPQRLAAGILAAGKPKRGPVN</sequence>